<dbReference type="Gene3D" id="3.40.710.10">
    <property type="entry name" value="DD-peptidase/beta-lactamase superfamily"/>
    <property type="match status" value="1"/>
</dbReference>
<dbReference type="EMBL" id="SMSE01000004">
    <property type="protein sequence ID" value="TDG12124.1"/>
    <property type="molecule type" value="Genomic_DNA"/>
</dbReference>
<feature type="domain" description="Beta-lactamase-related" evidence="1">
    <location>
        <begin position="113"/>
        <end position="449"/>
    </location>
</feature>
<name>A0A4R5LP66_9GAMM</name>
<gene>
    <name evidence="2" type="ORF">E2F43_17390</name>
</gene>
<dbReference type="InterPro" id="IPR052907">
    <property type="entry name" value="Beta-lactamase/esterase"/>
</dbReference>
<keyword evidence="2" id="KW-0378">Hydrolase</keyword>
<dbReference type="InterPro" id="IPR001466">
    <property type="entry name" value="Beta-lactam-related"/>
</dbReference>
<dbReference type="OrthoDB" id="5705574at2"/>
<proteinExistence type="predicted"/>
<protein>
    <submittedName>
        <fullName evidence="2">Class A beta-lactamase-related serine hydrolase</fullName>
    </submittedName>
</protein>
<dbReference type="SUPFAM" id="SSF56601">
    <property type="entry name" value="beta-lactamase/transpeptidase-like"/>
    <property type="match status" value="1"/>
</dbReference>
<dbReference type="AlphaFoldDB" id="A0A4R5LP66"/>
<dbReference type="InterPro" id="IPR012338">
    <property type="entry name" value="Beta-lactam/transpept-like"/>
</dbReference>
<organism evidence="2 3">
    <name type="scientific">Seongchinamella unica</name>
    <dbReference type="NCBI Taxonomy" id="2547392"/>
    <lineage>
        <taxon>Bacteria</taxon>
        <taxon>Pseudomonadati</taxon>
        <taxon>Pseudomonadota</taxon>
        <taxon>Gammaproteobacteria</taxon>
        <taxon>Cellvibrionales</taxon>
        <taxon>Halieaceae</taxon>
        <taxon>Seongchinamella</taxon>
    </lineage>
</organism>
<dbReference type="PANTHER" id="PTHR43319:SF3">
    <property type="entry name" value="BETA-LACTAMASE-RELATED DOMAIN-CONTAINING PROTEIN"/>
    <property type="match status" value="1"/>
</dbReference>
<accession>A0A4R5LP66</accession>
<dbReference type="Proteomes" id="UP000295554">
    <property type="component" value="Unassembled WGS sequence"/>
</dbReference>
<dbReference type="PANTHER" id="PTHR43319">
    <property type="entry name" value="BETA-LACTAMASE-RELATED"/>
    <property type="match status" value="1"/>
</dbReference>
<keyword evidence="3" id="KW-1185">Reference proteome</keyword>
<reference evidence="2 3" key="1">
    <citation type="submission" date="2019-03" db="EMBL/GenBank/DDBJ databases">
        <title>Seongchinamella monodicae gen. nov., sp. nov., a novel member of the Gammaproteobacteria isolated from a tidal mudflat of beach.</title>
        <authorList>
            <person name="Yang H.G."/>
            <person name="Kang J.W."/>
            <person name="Lee S.D."/>
        </authorList>
    </citation>
    <scope>NUCLEOTIDE SEQUENCE [LARGE SCALE GENOMIC DNA]</scope>
    <source>
        <strain evidence="2 3">GH4-78</strain>
    </source>
</reference>
<sequence>MPLPHPVSRYRQCPRCRPLHLAEPGSIAVDAGGSILHTVGIPDRIRHCPGRKAMIVRMVRNRVDNKLNRIAIPRDLDRIIHIDPAEVSPGDLGLTERSVDAIWGATLDLYRTGMHPMLGLCIRRGGQLLLNRTIGYQHGDAASEQAVVADLNTPVCLFSASKAISAMLVHLLAEQGKIHLMDPLSYYIPEFAAHGKGYITIYQLLAHRAGVPGLGDDVDPKVLFDREQAVARICAAKPIDRLGRTSAYHAITGGFLIDELIRRTTGLTVQQFLDRHIRKPMGMRYFRYGLGKRDMKRAAVNRFTGLVPGKVVGATLKNALGIDYMAVMDITNSDDFKQAILPAGNIYATAEEAGRFFQMLLDYGRYKDARIMQPLTVHRAIQEAGKASIDASLKIPMRYSPGFMLGGSPAGIYGSDSHYAYGHIGLSNVFVWADPQRDISVAILNSGKPVLGNHLAAMARLLFGIPRHCAPVRNMEEEALEFLAT</sequence>
<evidence type="ECO:0000313" key="3">
    <source>
        <dbReference type="Proteomes" id="UP000295554"/>
    </source>
</evidence>
<dbReference type="Pfam" id="PF00144">
    <property type="entry name" value="Beta-lactamase"/>
    <property type="match status" value="1"/>
</dbReference>
<dbReference type="GO" id="GO:0016787">
    <property type="term" value="F:hydrolase activity"/>
    <property type="evidence" value="ECO:0007669"/>
    <property type="project" value="UniProtKB-KW"/>
</dbReference>
<evidence type="ECO:0000313" key="2">
    <source>
        <dbReference type="EMBL" id="TDG12124.1"/>
    </source>
</evidence>
<evidence type="ECO:0000259" key="1">
    <source>
        <dbReference type="Pfam" id="PF00144"/>
    </source>
</evidence>
<comment type="caution">
    <text evidence="2">The sequence shown here is derived from an EMBL/GenBank/DDBJ whole genome shotgun (WGS) entry which is preliminary data.</text>
</comment>